<proteinExistence type="inferred from homology"/>
<dbReference type="GO" id="GO:0000150">
    <property type="term" value="F:DNA strand exchange activity"/>
    <property type="evidence" value="ECO:0007669"/>
    <property type="project" value="InterPro"/>
</dbReference>
<evidence type="ECO:0000256" key="6">
    <source>
        <dbReference type="PROSITE-ProRule" id="PRU10137"/>
    </source>
</evidence>
<dbReference type="InterPro" id="IPR006118">
    <property type="entry name" value="Recombinase_CS"/>
</dbReference>
<evidence type="ECO:0000259" key="7">
    <source>
        <dbReference type="PROSITE" id="PS51736"/>
    </source>
</evidence>
<dbReference type="GO" id="GO:0015074">
    <property type="term" value="P:DNA integration"/>
    <property type="evidence" value="ECO:0007669"/>
    <property type="project" value="UniProtKB-KW"/>
</dbReference>
<dbReference type="EMBL" id="AAGWQQ010000090">
    <property type="protein sequence ID" value="EBS7984631.1"/>
    <property type="molecule type" value="Genomic_DNA"/>
</dbReference>
<feature type="domain" description="Resolvase/invertase-type recombinase catalytic" evidence="7">
    <location>
        <begin position="1"/>
        <end position="140"/>
    </location>
</feature>
<dbReference type="SMART" id="SM00857">
    <property type="entry name" value="Resolvase"/>
    <property type="match status" value="1"/>
</dbReference>
<comment type="similarity">
    <text evidence="1">Belongs to the site-specific recombinase resolvase family.</text>
</comment>
<evidence type="ECO:0000313" key="8">
    <source>
        <dbReference type="EMBL" id="EBS7984631.1"/>
    </source>
</evidence>
<accession>A0A5V0QE78</accession>
<dbReference type="Pfam" id="PF00239">
    <property type="entry name" value="Resolvase"/>
    <property type="match status" value="1"/>
</dbReference>
<dbReference type="Gene3D" id="3.40.50.1390">
    <property type="entry name" value="Resolvase, N-terminal catalytic domain"/>
    <property type="match status" value="1"/>
</dbReference>
<dbReference type="PANTHER" id="PTHR30461:SF26">
    <property type="entry name" value="RESOLVASE HOMOLOG YNEB"/>
    <property type="match status" value="1"/>
</dbReference>
<name>A0A5V0QE78_SALER</name>
<evidence type="ECO:0000256" key="4">
    <source>
        <dbReference type="ARBA" id="ARBA00023172"/>
    </source>
</evidence>
<dbReference type="SUPFAM" id="SSF53041">
    <property type="entry name" value="Resolvase-like"/>
    <property type="match status" value="1"/>
</dbReference>
<evidence type="ECO:0000256" key="5">
    <source>
        <dbReference type="PIRSR" id="PIRSR606118-50"/>
    </source>
</evidence>
<dbReference type="CDD" id="cd03768">
    <property type="entry name" value="SR_ResInv"/>
    <property type="match status" value="1"/>
</dbReference>
<reference evidence="8" key="1">
    <citation type="submission" date="2018-07" db="EMBL/GenBank/DDBJ databases">
        <authorList>
            <consortium name="PulseNet: The National Subtyping Network for Foodborne Disease Surveillance"/>
            <person name="Tarr C.L."/>
            <person name="Trees E."/>
            <person name="Katz L.S."/>
            <person name="Carleton-Romer H.A."/>
            <person name="Stroika S."/>
            <person name="Kucerova Z."/>
            <person name="Roache K.F."/>
            <person name="Sabol A.L."/>
            <person name="Besser J."/>
            <person name="Gerner-Smidt P."/>
        </authorList>
    </citation>
    <scope>NUCLEOTIDE SEQUENCE</scope>
    <source>
        <strain evidence="8">PNUSAS015592</strain>
    </source>
</reference>
<evidence type="ECO:0000256" key="3">
    <source>
        <dbReference type="ARBA" id="ARBA00023125"/>
    </source>
</evidence>
<dbReference type="PANTHER" id="PTHR30461">
    <property type="entry name" value="DNA-INVERTASE FROM LAMBDOID PROPHAGE"/>
    <property type="match status" value="1"/>
</dbReference>
<dbReference type="PROSITE" id="PS51736">
    <property type="entry name" value="RECOMBINASES_3"/>
    <property type="match status" value="1"/>
</dbReference>
<dbReference type="InterPro" id="IPR050639">
    <property type="entry name" value="SSR_resolvase"/>
</dbReference>
<comment type="caution">
    <text evidence="8">The sequence shown here is derived from an EMBL/GenBank/DDBJ whole genome shotgun (WGS) entry which is preliminary data.</text>
</comment>
<evidence type="ECO:0000256" key="1">
    <source>
        <dbReference type="ARBA" id="ARBA00009913"/>
    </source>
</evidence>
<feature type="active site" description="O-(5'-phospho-DNA)-serine intermediate" evidence="5 6">
    <location>
        <position position="9"/>
    </location>
</feature>
<keyword evidence="3" id="KW-0238">DNA-binding</keyword>
<evidence type="ECO:0000256" key="2">
    <source>
        <dbReference type="ARBA" id="ARBA00022908"/>
    </source>
</evidence>
<dbReference type="AlphaFoldDB" id="A0A5V0QE78"/>
<dbReference type="NCBIfam" id="NF033572">
    <property type="entry name" value="transpos_ISKra4"/>
    <property type="match status" value="1"/>
</dbReference>
<protein>
    <submittedName>
        <fullName evidence="8">ISKra4 family transposase</fullName>
    </submittedName>
</protein>
<dbReference type="PROSITE" id="PS00397">
    <property type="entry name" value="RECOMBINASES_1"/>
    <property type="match status" value="1"/>
</dbReference>
<sequence length="526" mass="59766">MQYAYIRVSSADQNTARQEEALLKAGFQPEKIYVEHASAKDTNRPELQKLLEQLRPGDTLLVHSIDRLCRNMMDMCAVTTRLREMGVTLIFLKEQLTFNAGISNPMQELQLHMMSAFSQFERALLKERQADGIAAKKARGEKTGRPCADIKKVQEIDELRSRGVRLRIACDLLSDWAGDHTHPALKYIETRWASLISYEMTVRLLKDVLPVGYSLNASTVRNHLCRVAQRLDSEAESHSGFISGCPRDWGKLPKPGKPLVVGIDGGYVRDRDDKKRNFEIIAGKSFSIGAPTDARRFGFVQKSDCHPERRLMAHLSAQGMQANQLIFFLSDGADNLRELQFGMYPESIHVLDWFHITMRLTVLMQYAKGLQASDPATGSKVLSLLESSKRYLWHGNVATALDRIDDCVMYCDDPELNYANLKALQKQLYEMYTYIRNNQMMIPNYGEMRRYGEPVSTAFVESTINEVIARRMAKKQQMQWSRKGAHYLLQTRTAVLNNELQDKFASWYPGCTIDAQSRGALSAMAA</sequence>
<organism evidence="8">
    <name type="scientific">Salmonella enterica</name>
    <name type="common">Salmonella choleraesuis</name>
    <dbReference type="NCBI Taxonomy" id="28901"/>
    <lineage>
        <taxon>Bacteria</taxon>
        <taxon>Pseudomonadati</taxon>
        <taxon>Pseudomonadota</taxon>
        <taxon>Gammaproteobacteria</taxon>
        <taxon>Enterobacterales</taxon>
        <taxon>Enterobacteriaceae</taxon>
        <taxon>Salmonella</taxon>
    </lineage>
</organism>
<keyword evidence="4" id="KW-0233">DNA recombination</keyword>
<dbReference type="InterPro" id="IPR006119">
    <property type="entry name" value="Resolv_N"/>
</dbReference>
<gene>
    <name evidence="8" type="ORF">CEJ09_22860</name>
</gene>
<keyword evidence="2" id="KW-0229">DNA integration</keyword>
<dbReference type="GO" id="GO:0003677">
    <property type="term" value="F:DNA binding"/>
    <property type="evidence" value="ECO:0007669"/>
    <property type="project" value="UniProtKB-KW"/>
</dbReference>
<dbReference type="InterPro" id="IPR036162">
    <property type="entry name" value="Resolvase-like_N_sf"/>
</dbReference>